<keyword evidence="2" id="KW-1185">Reference proteome</keyword>
<organism evidence="1 2">
    <name type="scientific">Nitrosomonas aestuarii</name>
    <dbReference type="NCBI Taxonomy" id="52441"/>
    <lineage>
        <taxon>Bacteria</taxon>
        <taxon>Pseudomonadati</taxon>
        <taxon>Pseudomonadota</taxon>
        <taxon>Betaproteobacteria</taxon>
        <taxon>Nitrosomonadales</taxon>
        <taxon>Nitrosomonadaceae</taxon>
        <taxon>Nitrosomonas</taxon>
    </lineage>
</organism>
<dbReference type="RefSeq" id="WP_090700738.1">
    <property type="nucleotide sequence ID" value="NZ_FOSP01000021.1"/>
</dbReference>
<proteinExistence type="predicted"/>
<sequence>MIWLDESQYCLRIIDGDPSQRPPYRAVGSIYIHGDVAILSGFHGQVMRADLSEFLAKMHDRKINHLILERTGNHRIPFARKINTPGGPFHGWWHINLGAINV</sequence>
<gene>
    <name evidence="1" type="ORF">SAMN05216302_102129</name>
</gene>
<reference evidence="2" key="1">
    <citation type="submission" date="2016-10" db="EMBL/GenBank/DDBJ databases">
        <authorList>
            <person name="Varghese N."/>
            <person name="Submissions S."/>
        </authorList>
    </citation>
    <scope>NUCLEOTIDE SEQUENCE [LARGE SCALE GENOMIC DNA]</scope>
    <source>
        <strain evidence="2">Nm69</strain>
    </source>
</reference>
<accession>A0A1I4DK99</accession>
<protein>
    <submittedName>
        <fullName evidence="1">Uncharacterized protein</fullName>
    </submittedName>
</protein>
<evidence type="ECO:0000313" key="1">
    <source>
        <dbReference type="EMBL" id="SFK92456.1"/>
    </source>
</evidence>
<name>A0A1I4DK99_9PROT</name>
<dbReference type="STRING" id="52441.SAMN05216302_102129"/>
<dbReference type="AlphaFoldDB" id="A0A1I4DK99"/>
<dbReference type="EMBL" id="FOSP01000021">
    <property type="protein sequence ID" value="SFK92456.1"/>
    <property type="molecule type" value="Genomic_DNA"/>
</dbReference>
<evidence type="ECO:0000313" key="2">
    <source>
        <dbReference type="Proteomes" id="UP000199533"/>
    </source>
</evidence>
<dbReference type="Proteomes" id="UP000199533">
    <property type="component" value="Unassembled WGS sequence"/>
</dbReference>